<reference evidence="2" key="2">
    <citation type="submission" date="2015-06" db="UniProtKB">
        <authorList>
            <consortium name="EnsemblPlants"/>
        </authorList>
    </citation>
    <scope>IDENTIFICATION</scope>
    <source>
        <strain evidence="2">DM1-3 516 R44</strain>
    </source>
</reference>
<proteinExistence type="predicted"/>
<evidence type="ECO:0000313" key="3">
    <source>
        <dbReference type="Proteomes" id="UP000011115"/>
    </source>
</evidence>
<keyword evidence="3" id="KW-1185">Reference proteome</keyword>
<dbReference type="AlphaFoldDB" id="M1DCX1"/>
<dbReference type="InParanoid" id="M1DCX1"/>
<organism evidence="2 3">
    <name type="scientific">Solanum tuberosum</name>
    <name type="common">Potato</name>
    <dbReference type="NCBI Taxonomy" id="4113"/>
    <lineage>
        <taxon>Eukaryota</taxon>
        <taxon>Viridiplantae</taxon>
        <taxon>Streptophyta</taxon>
        <taxon>Embryophyta</taxon>
        <taxon>Tracheophyta</taxon>
        <taxon>Spermatophyta</taxon>
        <taxon>Magnoliopsida</taxon>
        <taxon>eudicotyledons</taxon>
        <taxon>Gunneridae</taxon>
        <taxon>Pentapetalae</taxon>
        <taxon>asterids</taxon>
        <taxon>lamiids</taxon>
        <taxon>Solanales</taxon>
        <taxon>Solanaceae</taxon>
        <taxon>Solanoideae</taxon>
        <taxon>Solaneae</taxon>
        <taxon>Solanum</taxon>
    </lineage>
</organism>
<accession>M1DCX1</accession>
<evidence type="ECO:0000256" key="1">
    <source>
        <dbReference type="SAM" id="MobiDB-lite"/>
    </source>
</evidence>
<dbReference type="EnsemblPlants" id="PGSC0003DMT400086977">
    <property type="protein sequence ID" value="PGSC0003DMT400086977"/>
    <property type="gene ID" value="PGSC0003DMG400036548"/>
</dbReference>
<sequence>MTKSKTTDRITPAQEKSKEIAIKEDAFTSKGKASKLPTTTGKGKGKNHTFTRKTITLDLRSPSWARGFCRAVYRTCVLSPEGKGQVGDEMEQSVCCRAVLRSSTITSNDSKCEEAEGYNRKAMKLIKRRITECIGDPD</sequence>
<reference evidence="3" key="1">
    <citation type="journal article" date="2011" name="Nature">
        <title>Genome sequence and analysis of the tuber crop potato.</title>
        <authorList>
            <consortium name="The Potato Genome Sequencing Consortium"/>
        </authorList>
    </citation>
    <scope>NUCLEOTIDE SEQUENCE [LARGE SCALE GENOMIC DNA]</scope>
    <source>
        <strain evidence="3">cv. DM1-3 516 R44</strain>
    </source>
</reference>
<protein>
    <submittedName>
        <fullName evidence="2">Uncharacterized protein</fullName>
    </submittedName>
</protein>
<dbReference type="Proteomes" id="UP000011115">
    <property type="component" value="Unassembled WGS sequence"/>
</dbReference>
<dbReference type="PaxDb" id="4113-PGSC0003DMT400086977"/>
<evidence type="ECO:0000313" key="2">
    <source>
        <dbReference type="EnsemblPlants" id="PGSC0003DMT400086977"/>
    </source>
</evidence>
<feature type="region of interest" description="Disordered" evidence="1">
    <location>
        <begin position="1"/>
        <end position="47"/>
    </location>
</feature>
<dbReference type="Gramene" id="PGSC0003DMT400086977">
    <property type="protein sequence ID" value="PGSC0003DMT400086977"/>
    <property type="gene ID" value="PGSC0003DMG400036548"/>
</dbReference>
<dbReference type="HOGENOM" id="CLU_1858824_0_0_1"/>
<name>M1DCX1_SOLTU</name>
<feature type="compositionally biased region" description="Basic and acidic residues" evidence="1">
    <location>
        <begin position="15"/>
        <end position="27"/>
    </location>
</feature>